<name>A0A317PR53_9HYPH</name>
<reference evidence="1 2" key="1">
    <citation type="submission" date="2018-05" db="EMBL/GenBank/DDBJ databases">
        <title>Genomic Encyclopedia of Type Strains, Phase IV (KMG-IV): sequencing the most valuable type-strain genomes for metagenomic binning, comparative biology and taxonomic classification.</title>
        <authorList>
            <person name="Goeker M."/>
        </authorList>
    </citation>
    <scope>NUCLEOTIDE SEQUENCE [LARGE SCALE GENOMIC DNA]</scope>
    <source>
        <strain evidence="1 2">DSM 16791</strain>
    </source>
</reference>
<dbReference type="AlphaFoldDB" id="A0A317PR53"/>
<protein>
    <submittedName>
        <fullName evidence="1">Uncharacterized protein</fullName>
    </submittedName>
</protein>
<organism evidence="1 2">
    <name type="scientific">Hoeflea marina</name>
    <dbReference type="NCBI Taxonomy" id="274592"/>
    <lineage>
        <taxon>Bacteria</taxon>
        <taxon>Pseudomonadati</taxon>
        <taxon>Pseudomonadota</taxon>
        <taxon>Alphaproteobacteria</taxon>
        <taxon>Hyphomicrobiales</taxon>
        <taxon>Rhizobiaceae</taxon>
        <taxon>Hoeflea</taxon>
    </lineage>
</organism>
<keyword evidence="2" id="KW-1185">Reference proteome</keyword>
<gene>
    <name evidence="1" type="ORF">DFR52_101641</name>
</gene>
<proteinExistence type="predicted"/>
<evidence type="ECO:0000313" key="1">
    <source>
        <dbReference type="EMBL" id="PWW03952.1"/>
    </source>
</evidence>
<accession>A0A317PR53</accession>
<sequence>MTASKVVFIQIAPRRMRQPIATFQTLKQTPELARSARIAGLALWGAGRNKFGCGPPATRNHHLLTGFRPGDELVEIGLGLFDCDSNHDRNLASFEAGIKQTAEVPFRSRSVPACP</sequence>
<comment type="caution">
    <text evidence="1">The sequence shown here is derived from an EMBL/GenBank/DDBJ whole genome shotgun (WGS) entry which is preliminary data.</text>
</comment>
<evidence type="ECO:0000313" key="2">
    <source>
        <dbReference type="Proteomes" id="UP000246352"/>
    </source>
</evidence>
<dbReference type="EMBL" id="QGTR01000001">
    <property type="protein sequence ID" value="PWW03952.1"/>
    <property type="molecule type" value="Genomic_DNA"/>
</dbReference>
<dbReference type="Proteomes" id="UP000246352">
    <property type="component" value="Unassembled WGS sequence"/>
</dbReference>